<name>A0A6I4VP51_9BACL</name>
<dbReference type="Proteomes" id="UP000430692">
    <property type="component" value="Unassembled WGS sequence"/>
</dbReference>
<sequence>MEEIPISNAIKISGGMNGMRVKKLGASLLLSAVTLLIPLSSAFAEAGWQYYGLDTFHKNSAGNYVSDVYTSDGGEIRICASTYKTISYKVYEYDPDNADDYVGSYTLSNGQCHDFYVEGFRDGSNNAPEIYFSVGSYSLAGGKIWD</sequence>
<organism evidence="1 2">
    <name type="scientific">Shimazuella alba</name>
    <dbReference type="NCBI Taxonomy" id="2690964"/>
    <lineage>
        <taxon>Bacteria</taxon>
        <taxon>Bacillati</taxon>
        <taxon>Bacillota</taxon>
        <taxon>Bacilli</taxon>
        <taxon>Bacillales</taxon>
        <taxon>Thermoactinomycetaceae</taxon>
        <taxon>Shimazuella</taxon>
    </lineage>
</organism>
<proteinExistence type="predicted"/>
<evidence type="ECO:0000313" key="2">
    <source>
        <dbReference type="Proteomes" id="UP000430692"/>
    </source>
</evidence>
<dbReference type="RefSeq" id="WP_160800687.1">
    <property type="nucleotide sequence ID" value="NZ_WUUL01000003.1"/>
</dbReference>
<keyword evidence="2" id="KW-1185">Reference proteome</keyword>
<reference evidence="1 2" key="1">
    <citation type="submission" date="2019-12" db="EMBL/GenBank/DDBJ databases">
        <title>Whole-genome analyses of novel actinobacteria.</title>
        <authorList>
            <person name="Sahin N."/>
            <person name="Saygin H."/>
        </authorList>
    </citation>
    <scope>NUCLEOTIDE SEQUENCE [LARGE SCALE GENOMIC DNA]</scope>
    <source>
        <strain evidence="1 2">KC615</strain>
    </source>
</reference>
<dbReference type="AlphaFoldDB" id="A0A6I4VP51"/>
<comment type="caution">
    <text evidence="1">The sequence shown here is derived from an EMBL/GenBank/DDBJ whole genome shotgun (WGS) entry which is preliminary data.</text>
</comment>
<protein>
    <submittedName>
        <fullName evidence="1">Uncharacterized protein</fullName>
    </submittedName>
</protein>
<evidence type="ECO:0000313" key="1">
    <source>
        <dbReference type="EMBL" id="MXQ53337.1"/>
    </source>
</evidence>
<accession>A0A6I4VP51</accession>
<dbReference type="EMBL" id="WUUL01000003">
    <property type="protein sequence ID" value="MXQ53337.1"/>
    <property type="molecule type" value="Genomic_DNA"/>
</dbReference>
<gene>
    <name evidence="1" type="ORF">GSM42_06250</name>
</gene>